<protein>
    <submittedName>
        <fullName evidence="2">Uncharacterized protein</fullName>
    </submittedName>
</protein>
<dbReference type="AlphaFoldDB" id="A0AAR5PHZ5"/>
<feature type="signal peptide" evidence="1">
    <location>
        <begin position="1"/>
        <end position="21"/>
    </location>
</feature>
<reference evidence="3" key="1">
    <citation type="journal article" date="2013" name="Genome Biol.">
        <title>Draft genome of the mountain pine beetle, Dendroctonus ponderosae Hopkins, a major forest pest.</title>
        <authorList>
            <person name="Keeling C.I."/>
            <person name="Yuen M.M."/>
            <person name="Liao N.Y."/>
            <person name="Docking T.R."/>
            <person name="Chan S.K."/>
            <person name="Taylor G.A."/>
            <person name="Palmquist D.L."/>
            <person name="Jackman S.D."/>
            <person name="Nguyen A."/>
            <person name="Li M."/>
            <person name="Henderson H."/>
            <person name="Janes J.K."/>
            <person name="Zhao Y."/>
            <person name="Pandoh P."/>
            <person name="Moore R."/>
            <person name="Sperling F.A."/>
            <person name="Huber D.P."/>
            <person name="Birol I."/>
            <person name="Jones S.J."/>
            <person name="Bohlmann J."/>
        </authorList>
    </citation>
    <scope>NUCLEOTIDE SEQUENCE</scope>
</reference>
<organism evidence="2 3">
    <name type="scientific">Dendroctonus ponderosae</name>
    <name type="common">Mountain pine beetle</name>
    <dbReference type="NCBI Taxonomy" id="77166"/>
    <lineage>
        <taxon>Eukaryota</taxon>
        <taxon>Metazoa</taxon>
        <taxon>Ecdysozoa</taxon>
        <taxon>Arthropoda</taxon>
        <taxon>Hexapoda</taxon>
        <taxon>Insecta</taxon>
        <taxon>Pterygota</taxon>
        <taxon>Neoptera</taxon>
        <taxon>Endopterygota</taxon>
        <taxon>Coleoptera</taxon>
        <taxon>Polyphaga</taxon>
        <taxon>Cucujiformia</taxon>
        <taxon>Curculionidae</taxon>
        <taxon>Scolytinae</taxon>
        <taxon>Dendroctonus</taxon>
    </lineage>
</organism>
<feature type="chain" id="PRO_5043905249" evidence="1">
    <location>
        <begin position="22"/>
        <end position="100"/>
    </location>
</feature>
<keyword evidence="1" id="KW-0732">Signal</keyword>
<keyword evidence="3" id="KW-1185">Reference proteome</keyword>
<evidence type="ECO:0000313" key="3">
    <source>
        <dbReference type="Proteomes" id="UP000019118"/>
    </source>
</evidence>
<evidence type="ECO:0000256" key="1">
    <source>
        <dbReference type="SAM" id="SignalP"/>
    </source>
</evidence>
<evidence type="ECO:0000313" key="2">
    <source>
        <dbReference type="EnsemblMetazoa" id="XP_019760376.1"/>
    </source>
</evidence>
<accession>A0AAR5PHZ5</accession>
<dbReference type="EnsemblMetazoa" id="XM_019904817.1">
    <property type="protein sequence ID" value="XP_019760376.1"/>
    <property type="gene ID" value="LOC109537857"/>
</dbReference>
<reference evidence="2" key="2">
    <citation type="submission" date="2024-08" db="UniProtKB">
        <authorList>
            <consortium name="EnsemblMetazoa"/>
        </authorList>
    </citation>
    <scope>IDENTIFICATION</scope>
</reference>
<name>A0AAR5PHZ5_DENPD</name>
<sequence length="100" mass="11506">MVNVIFLVAVMVILGVPLVQKEEDMRKNLEPDVRNEQSSTVGFDSILESFWPADEKETTGYLKSTIKRTKKYMCYVNEAVNQNMDCALQCLKYLYACENI</sequence>
<dbReference type="KEGG" id="dpa:109537857"/>
<dbReference type="Proteomes" id="UP000019118">
    <property type="component" value="Unassembled WGS sequence"/>
</dbReference>
<dbReference type="GeneID" id="109537857"/>
<proteinExistence type="predicted"/>